<dbReference type="RefSeq" id="WP_058024042.1">
    <property type="nucleotide sequence ID" value="NZ_LNDJ01000050.1"/>
</dbReference>
<dbReference type="Proteomes" id="UP000051202">
    <property type="component" value="Unassembled WGS sequence"/>
</dbReference>
<comment type="caution">
    <text evidence="1">The sequence shown here is derived from an EMBL/GenBank/DDBJ whole genome shotgun (WGS) entry which is preliminary data.</text>
</comment>
<organism evidence="1 2">
    <name type="scientific">Psychrobacter piscatorii</name>
    <dbReference type="NCBI Taxonomy" id="554343"/>
    <lineage>
        <taxon>Bacteria</taxon>
        <taxon>Pseudomonadati</taxon>
        <taxon>Pseudomonadota</taxon>
        <taxon>Gammaproteobacteria</taxon>
        <taxon>Moraxellales</taxon>
        <taxon>Moraxellaceae</taxon>
        <taxon>Psychrobacter</taxon>
    </lineage>
</organism>
<name>A0A0T6DT92_9GAMM</name>
<evidence type="ECO:0000313" key="2">
    <source>
        <dbReference type="Proteomes" id="UP000051202"/>
    </source>
</evidence>
<gene>
    <name evidence="1" type="ORF">AS194_05635</name>
</gene>
<keyword evidence="2" id="KW-1185">Reference proteome</keyword>
<reference evidence="1 2" key="1">
    <citation type="submission" date="2015-11" db="EMBL/GenBank/DDBJ databases">
        <title>Permanent draft genome of Psychrobacter piscatorii LQ58.</title>
        <authorList>
            <person name="Zhou M."/>
            <person name="Dong B."/>
            <person name="Liu Q."/>
        </authorList>
    </citation>
    <scope>NUCLEOTIDE SEQUENCE [LARGE SCALE GENOMIC DNA]</scope>
    <source>
        <strain evidence="1 2">LQ58</strain>
    </source>
</reference>
<dbReference type="EMBL" id="LNDJ01000050">
    <property type="protein sequence ID" value="KRU23125.1"/>
    <property type="molecule type" value="Genomic_DNA"/>
</dbReference>
<proteinExistence type="predicted"/>
<accession>A0A0T6DT92</accession>
<dbReference type="AlphaFoldDB" id="A0A0T6DT92"/>
<protein>
    <submittedName>
        <fullName evidence="1">Uncharacterized protein</fullName>
    </submittedName>
</protein>
<evidence type="ECO:0000313" key="1">
    <source>
        <dbReference type="EMBL" id="KRU23125.1"/>
    </source>
</evidence>
<sequence>MNNIDKLTELNHYFLKLREILLQEDEHNYIRGINVIINRIQYSLKYNEDAKATIKSVGDTYSLMNSGNGSFSDFFIWREDFNERVEANKVLTKLRSDITSLIVSVDNNLLNSR</sequence>